<dbReference type="InterPro" id="IPR050466">
    <property type="entry name" value="Carboxylest/Gibb_receptor"/>
</dbReference>
<dbReference type="Gene3D" id="3.40.50.1820">
    <property type="entry name" value="alpha/beta hydrolase"/>
    <property type="match status" value="1"/>
</dbReference>
<gene>
    <name evidence="3" type="ORF">EUGRSUZ_A02849</name>
</gene>
<dbReference type="Gramene" id="KCW90783">
    <property type="protein sequence ID" value="KCW90783"/>
    <property type="gene ID" value="EUGRSUZ_A02849"/>
</dbReference>
<dbReference type="PANTHER" id="PTHR23024">
    <property type="entry name" value="ARYLACETAMIDE DEACETYLASE"/>
    <property type="match status" value="1"/>
</dbReference>
<dbReference type="InParanoid" id="A0A059DIZ4"/>
<accession>A0A059DIZ4</accession>
<sequence>MSTETASSNLTARPLEHLQVILNPYGTLNCDRFIFPDISATPDPTPPARPVLSKDVPINPSHTTWARIFLPHHHARSCSEEKLPLEYIARHRLPMVYDDAVEALHWVKTGPDKWLANHADLSMCYLMGTNAGGNVAFHGGLRASALHEDLKPLVNNQTLPLAARDFMWELSLPIGVNRDHEYCNPVVDGGSKLSEGVDKMKLLGWRLLVTGCNGDLLIDRQVELAKLLKEKGVSVVSDFAEGGFHGIDLLEPDKSKLLVQTLKISCRRRSHVRS</sequence>
<evidence type="ECO:0000313" key="3">
    <source>
        <dbReference type="EMBL" id="KCW90783.1"/>
    </source>
</evidence>
<evidence type="ECO:0000259" key="2">
    <source>
        <dbReference type="Pfam" id="PF07859"/>
    </source>
</evidence>
<reference evidence="3" key="1">
    <citation type="submission" date="2013-07" db="EMBL/GenBank/DDBJ databases">
        <title>The genome of Eucalyptus grandis.</title>
        <authorList>
            <person name="Schmutz J."/>
            <person name="Hayes R."/>
            <person name="Myburg A."/>
            <person name="Tuskan G."/>
            <person name="Grattapaglia D."/>
            <person name="Rokhsar D.S."/>
        </authorList>
    </citation>
    <scope>NUCLEOTIDE SEQUENCE</scope>
    <source>
        <tissue evidence="3">Leaf extractions</tissue>
    </source>
</reference>
<feature type="domain" description="Alpha/beta hydrolase fold-3" evidence="2">
    <location>
        <begin position="90"/>
        <end position="146"/>
    </location>
</feature>
<dbReference type="InterPro" id="IPR013094">
    <property type="entry name" value="AB_hydrolase_3"/>
</dbReference>
<dbReference type="FunCoup" id="A0A059DIZ4">
    <property type="interactions" value="343"/>
</dbReference>
<comment type="similarity">
    <text evidence="1">Belongs to the 'GDXG' lipolytic enzyme family.</text>
</comment>
<evidence type="ECO:0000256" key="1">
    <source>
        <dbReference type="ARBA" id="ARBA00010515"/>
    </source>
</evidence>
<feature type="domain" description="Alpha/beta hydrolase fold-3" evidence="2">
    <location>
        <begin position="156"/>
        <end position="247"/>
    </location>
</feature>
<dbReference type="PANTHER" id="PTHR23024:SF546">
    <property type="entry name" value="CARBOXYLESTERASE 120-RELATED"/>
    <property type="match status" value="1"/>
</dbReference>
<dbReference type="GO" id="GO:0016787">
    <property type="term" value="F:hydrolase activity"/>
    <property type="evidence" value="ECO:0007669"/>
    <property type="project" value="InterPro"/>
</dbReference>
<dbReference type="EMBL" id="KK198753">
    <property type="protein sequence ID" value="KCW90783.1"/>
    <property type="molecule type" value="Genomic_DNA"/>
</dbReference>
<protein>
    <recommendedName>
        <fullName evidence="2">Alpha/beta hydrolase fold-3 domain-containing protein</fullName>
    </recommendedName>
</protein>
<dbReference type="STRING" id="71139.A0A059DIZ4"/>
<dbReference type="InterPro" id="IPR029058">
    <property type="entry name" value="AB_hydrolase_fold"/>
</dbReference>
<dbReference type="Pfam" id="PF07859">
    <property type="entry name" value="Abhydrolase_3"/>
    <property type="match status" value="2"/>
</dbReference>
<organism evidence="3">
    <name type="scientific">Eucalyptus grandis</name>
    <name type="common">Flooded gum</name>
    <dbReference type="NCBI Taxonomy" id="71139"/>
    <lineage>
        <taxon>Eukaryota</taxon>
        <taxon>Viridiplantae</taxon>
        <taxon>Streptophyta</taxon>
        <taxon>Embryophyta</taxon>
        <taxon>Tracheophyta</taxon>
        <taxon>Spermatophyta</taxon>
        <taxon>Magnoliopsida</taxon>
        <taxon>eudicotyledons</taxon>
        <taxon>Gunneridae</taxon>
        <taxon>Pentapetalae</taxon>
        <taxon>rosids</taxon>
        <taxon>malvids</taxon>
        <taxon>Myrtales</taxon>
        <taxon>Myrtaceae</taxon>
        <taxon>Myrtoideae</taxon>
        <taxon>Eucalypteae</taxon>
        <taxon>Eucalyptus</taxon>
    </lineage>
</organism>
<proteinExistence type="inferred from homology"/>
<dbReference type="SUPFAM" id="SSF53474">
    <property type="entry name" value="alpha/beta-Hydrolases"/>
    <property type="match status" value="1"/>
</dbReference>
<name>A0A059DIZ4_EUCGR</name>
<dbReference type="AlphaFoldDB" id="A0A059DIZ4"/>
<dbReference type="OMA" id="TTWARIF"/>